<evidence type="ECO:0000256" key="12">
    <source>
        <dbReference type="SAM" id="MobiDB-lite"/>
    </source>
</evidence>
<dbReference type="PRINTS" id="PR01078">
    <property type="entry name" value="AMINACHANNEL"/>
</dbReference>
<dbReference type="OrthoDB" id="6262926at2759"/>
<evidence type="ECO:0000256" key="13">
    <source>
        <dbReference type="SAM" id="Phobius"/>
    </source>
</evidence>
<evidence type="ECO:0000313" key="15">
    <source>
        <dbReference type="Proteomes" id="UP000278807"/>
    </source>
</evidence>
<keyword evidence="7 11" id="KW-0406">Ion transport</keyword>
<keyword evidence="9 11" id="KW-0739">Sodium transport</keyword>
<dbReference type="Gene3D" id="2.60.470.10">
    <property type="entry name" value="Acid-sensing ion channels like domains"/>
    <property type="match status" value="1"/>
</dbReference>
<evidence type="ECO:0000256" key="6">
    <source>
        <dbReference type="ARBA" id="ARBA00023053"/>
    </source>
</evidence>
<evidence type="ECO:0000256" key="9">
    <source>
        <dbReference type="ARBA" id="ARBA00023201"/>
    </source>
</evidence>
<evidence type="ECO:0000256" key="8">
    <source>
        <dbReference type="ARBA" id="ARBA00023136"/>
    </source>
</evidence>
<keyword evidence="4 11" id="KW-0812">Transmembrane</keyword>
<reference evidence="14 15" key="2">
    <citation type="submission" date="2018-11" db="EMBL/GenBank/DDBJ databases">
        <authorList>
            <consortium name="Pathogen Informatics"/>
        </authorList>
    </citation>
    <scope>NUCLEOTIDE SEQUENCE [LARGE SCALE GENOMIC DNA]</scope>
</reference>
<dbReference type="AlphaFoldDB" id="A0A0R3T201"/>
<dbReference type="Pfam" id="PF00858">
    <property type="entry name" value="ASC"/>
    <property type="match status" value="1"/>
</dbReference>
<dbReference type="PANTHER" id="PTHR11690:SF248">
    <property type="entry name" value="PICKPOCKET 17, ISOFORM A"/>
    <property type="match status" value="1"/>
</dbReference>
<name>A0A0R3T201_RODNA</name>
<comment type="subcellular location">
    <subcellularLocation>
        <location evidence="1">Membrane</location>
        <topology evidence="1">Multi-pass membrane protein</topology>
    </subcellularLocation>
</comment>
<dbReference type="PANTHER" id="PTHR11690">
    <property type="entry name" value="AMILORIDE-SENSITIVE SODIUM CHANNEL-RELATED"/>
    <property type="match status" value="1"/>
</dbReference>
<feature type="transmembrane region" description="Helical" evidence="13">
    <location>
        <begin position="544"/>
        <end position="564"/>
    </location>
</feature>
<evidence type="ECO:0000313" key="14">
    <source>
        <dbReference type="EMBL" id="VDN96794.1"/>
    </source>
</evidence>
<protein>
    <submittedName>
        <fullName evidence="16">Amiloride-sensitive sodium channel</fullName>
    </submittedName>
</protein>
<keyword evidence="6" id="KW-0915">Sodium</keyword>
<sequence>MWKRKSPVKKKSAEEGEEELAERSKEKHGWILRAKSNCRFFLESTSIRGCSRIVRSENRTIRWMWAIYLCLTTLFLHGSILKLVTEYMNYAVNIQTYIDMDAPMDFPSVTFCNHQPFSNRAYELWKDGSVISPTRFNQLVRHRAAELFSRSIEIPHYDNGTVRILNKAMMFESLRQGIVYDSLPLYYQSVQWPRQLELGHNRKDLIALCLLQYGNQYAVTGPGCEDAVLRVKRLSNPKFFNCYSVEVIKEFSKSIKELGLILWLGPDENHGNEDRQAFLFDLFEQAYGIKVSIHEPGGMANLDKHSFQVAPGRMNELTFQTVKVLHYDRPPKPCAPNPTQTYTDLNEQYNYDFELCLNSHVQERIVEECGCLYAYYPRIYEPNKTLPYCGGLIDDGMGLLDIKAVEKNEHCAENIVKNAAAYRKAIEDSEICKRRCETVEYESQVSVTKWRATPWQLYWSLKTSSLFDSVANGSLSPRDARLIEHFLRTPNLADIENSTSSIVFDERYTYLLVRRKSNDTIIKEENLVLTVNALFSRIGGLCSLYIGLTLAVFMEVVEFIYISWVRAMSARKKSSGELAERNEHNSQQSPAEDNHIEATLLDNNNSRQKPNDQVECSSAL</sequence>
<dbReference type="GO" id="GO:0015280">
    <property type="term" value="F:ligand-gated sodium channel activity"/>
    <property type="evidence" value="ECO:0007669"/>
    <property type="project" value="TreeGrafter"/>
</dbReference>
<evidence type="ECO:0000256" key="2">
    <source>
        <dbReference type="ARBA" id="ARBA00022448"/>
    </source>
</evidence>
<proteinExistence type="inferred from homology"/>
<feature type="region of interest" description="Disordered" evidence="12">
    <location>
        <begin position="576"/>
        <end position="595"/>
    </location>
</feature>
<dbReference type="STRING" id="102285.A0A0R3T201"/>
<keyword evidence="2 11" id="KW-0813">Transport</keyword>
<dbReference type="EMBL" id="UZAE01000314">
    <property type="protein sequence ID" value="VDN96794.1"/>
    <property type="molecule type" value="Genomic_DNA"/>
</dbReference>
<dbReference type="GO" id="GO:0005886">
    <property type="term" value="C:plasma membrane"/>
    <property type="evidence" value="ECO:0007669"/>
    <property type="project" value="TreeGrafter"/>
</dbReference>
<dbReference type="InterPro" id="IPR001873">
    <property type="entry name" value="ENaC"/>
</dbReference>
<evidence type="ECO:0000256" key="3">
    <source>
        <dbReference type="ARBA" id="ARBA00022461"/>
    </source>
</evidence>
<evidence type="ECO:0000256" key="4">
    <source>
        <dbReference type="ARBA" id="ARBA00022692"/>
    </source>
</evidence>
<dbReference type="Proteomes" id="UP000278807">
    <property type="component" value="Unassembled WGS sequence"/>
</dbReference>
<keyword evidence="3 11" id="KW-0894">Sodium channel</keyword>
<evidence type="ECO:0000313" key="16">
    <source>
        <dbReference type="WBParaSite" id="HNAJ_0000093501-mRNA-1"/>
    </source>
</evidence>
<evidence type="ECO:0000256" key="11">
    <source>
        <dbReference type="RuleBase" id="RU000679"/>
    </source>
</evidence>
<comment type="similarity">
    <text evidence="11">Belongs to the amiloride-sensitive sodium channel (TC 1.A.6) family.</text>
</comment>
<evidence type="ECO:0000256" key="1">
    <source>
        <dbReference type="ARBA" id="ARBA00004141"/>
    </source>
</evidence>
<reference evidence="16" key="1">
    <citation type="submission" date="2017-02" db="UniProtKB">
        <authorList>
            <consortium name="WormBaseParasite"/>
        </authorList>
    </citation>
    <scope>IDENTIFICATION</scope>
</reference>
<dbReference type="WBParaSite" id="HNAJ_0000093501-mRNA-1">
    <property type="protein sequence ID" value="HNAJ_0000093501-mRNA-1"/>
    <property type="gene ID" value="HNAJ_0000093501"/>
</dbReference>
<gene>
    <name evidence="14" type="ORF">HNAJ_LOCUS935</name>
</gene>
<keyword evidence="10 11" id="KW-0407">Ion channel</keyword>
<keyword evidence="5 13" id="KW-1133">Transmembrane helix</keyword>
<feature type="region of interest" description="Disordered" evidence="12">
    <location>
        <begin position="601"/>
        <end position="620"/>
    </location>
</feature>
<feature type="transmembrane region" description="Helical" evidence="13">
    <location>
        <begin position="65"/>
        <end position="84"/>
    </location>
</feature>
<keyword evidence="15" id="KW-1185">Reference proteome</keyword>
<accession>A0A0R3T201</accession>
<keyword evidence="8 13" id="KW-0472">Membrane</keyword>
<evidence type="ECO:0000256" key="5">
    <source>
        <dbReference type="ARBA" id="ARBA00022989"/>
    </source>
</evidence>
<evidence type="ECO:0000256" key="10">
    <source>
        <dbReference type="ARBA" id="ARBA00023303"/>
    </source>
</evidence>
<evidence type="ECO:0000256" key="7">
    <source>
        <dbReference type="ARBA" id="ARBA00023065"/>
    </source>
</evidence>
<organism evidence="16">
    <name type="scientific">Rodentolepis nana</name>
    <name type="common">Dwarf tapeworm</name>
    <name type="synonym">Hymenolepis nana</name>
    <dbReference type="NCBI Taxonomy" id="102285"/>
    <lineage>
        <taxon>Eukaryota</taxon>
        <taxon>Metazoa</taxon>
        <taxon>Spiralia</taxon>
        <taxon>Lophotrochozoa</taxon>
        <taxon>Platyhelminthes</taxon>
        <taxon>Cestoda</taxon>
        <taxon>Eucestoda</taxon>
        <taxon>Cyclophyllidea</taxon>
        <taxon>Hymenolepididae</taxon>
        <taxon>Rodentolepis</taxon>
    </lineage>
</organism>